<dbReference type="Proteomes" id="UP001596244">
    <property type="component" value="Unassembled WGS sequence"/>
</dbReference>
<gene>
    <name evidence="1" type="ORF">ACFPUZ_09700</name>
</gene>
<sequence length="52" mass="5633">MPGEPAQKAGLRPVLDDRGYPWTRPILLVAVPRALYAEFAAAVTADSLTLRP</sequence>
<proteinExistence type="predicted"/>
<keyword evidence="2" id="KW-1185">Reference proteome</keyword>
<organism evidence="1 2">
    <name type="scientific">Corynebacterium nasicanis</name>
    <dbReference type="NCBI Taxonomy" id="1448267"/>
    <lineage>
        <taxon>Bacteria</taxon>
        <taxon>Bacillati</taxon>
        <taxon>Actinomycetota</taxon>
        <taxon>Actinomycetes</taxon>
        <taxon>Mycobacteriales</taxon>
        <taxon>Corynebacteriaceae</taxon>
        <taxon>Corynebacterium</taxon>
    </lineage>
</organism>
<dbReference type="EMBL" id="JBHSQE010000009">
    <property type="protein sequence ID" value="MFC6147079.1"/>
    <property type="molecule type" value="Genomic_DNA"/>
</dbReference>
<name>A0ABW1QCD5_9CORY</name>
<protein>
    <submittedName>
        <fullName evidence="1">Uncharacterized protein</fullName>
    </submittedName>
</protein>
<comment type="caution">
    <text evidence="1">The sequence shown here is derived from an EMBL/GenBank/DDBJ whole genome shotgun (WGS) entry which is preliminary data.</text>
</comment>
<reference evidence="2" key="1">
    <citation type="journal article" date="2019" name="Int. J. Syst. Evol. Microbiol.">
        <title>The Global Catalogue of Microorganisms (GCM) 10K type strain sequencing project: providing services to taxonomists for standard genome sequencing and annotation.</title>
        <authorList>
            <consortium name="The Broad Institute Genomics Platform"/>
            <consortium name="The Broad Institute Genome Sequencing Center for Infectious Disease"/>
            <person name="Wu L."/>
            <person name="Ma J."/>
        </authorList>
    </citation>
    <scope>NUCLEOTIDE SEQUENCE [LARGE SCALE GENOMIC DNA]</scope>
    <source>
        <strain evidence="2">CCUG 51943</strain>
    </source>
</reference>
<dbReference type="RefSeq" id="WP_377001715.1">
    <property type="nucleotide sequence ID" value="NZ_JBHSQE010000009.1"/>
</dbReference>
<evidence type="ECO:0000313" key="1">
    <source>
        <dbReference type="EMBL" id="MFC6147079.1"/>
    </source>
</evidence>
<evidence type="ECO:0000313" key="2">
    <source>
        <dbReference type="Proteomes" id="UP001596244"/>
    </source>
</evidence>
<accession>A0ABW1QCD5</accession>